<comment type="caution">
    <text evidence="2">The sequence shown here is derived from an EMBL/GenBank/DDBJ whole genome shotgun (WGS) entry which is preliminary data.</text>
</comment>
<sequence length="158" mass="16765">MRKGPDEEQALAAQATKDASAGQWRAGGLAGGREGGRQIQHFGRGSGSGSGSENQNLEANEWNRWAEAISISATLHFVMPHPSGVLFNHAGDRGESLGSLGLRLRPLWGPGFVASSICPASRKLDDNDLGAYVSQVREVGPVFGRRSNLLHLCLSCTV</sequence>
<evidence type="ECO:0000313" key="2">
    <source>
        <dbReference type="EMBL" id="OAE22726.1"/>
    </source>
</evidence>
<dbReference type="EMBL" id="LVLJ01003074">
    <property type="protein sequence ID" value="OAE22726.1"/>
    <property type="molecule type" value="Genomic_DNA"/>
</dbReference>
<dbReference type="AlphaFoldDB" id="A0A176VS94"/>
<keyword evidence="3" id="KW-1185">Reference proteome</keyword>
<name>A0A176VS94_MARPO</name>
<gene>
    <name evidence="2" type="ORF">AXG93_2035s1070</name>
</gene>
<protein>
    <submittedName>
        <fullName evidence="2">Uncharacterized protein</fullName>
    </submittedName>
</protein>
<evidence type="ECO:0000256" key="1">
    <source>
        <dbReference type="SAM" id="MobiDB-lite"/>
    </source>
</evidence>
<accession>A0A176VS94</accession>
<organism evidence="2 3">
    <name type="scientific">Marchantia polymorpha subsp. ruderalis</name>
    <dbReference type="NCBI Taxonomy" id="1480154"/>
    <lineage>
        <taxon>Eukaryota</taxon>
        <taxon>Viridiplantae</taxon>
        <taxon>Streptophyta</taxon>
        <taxon>Embryophyta</taxon>
        <taxon>Marchantiophyta</taxon>
        <taxon>Marchantiopsida</taxon>
        <taxon>Marchantiidae</taxon>
        <taxon>Marchantiales</taxon>
        <taxon>Marchantiaceae</taxon>
        <taxon>Marchantia</taxon>
    </lineage>
</organism>
<feature type="region of interest" description="Disordered" evidence="1">
    <location>
        <begin position="1"/>
        <end position="56"/>
    </location>
</feature>
<reference evidence="2" key="1">
    <citation type="submission" date="2016-03" db="EMBL/GenBank/DDBJ databases">
        <title>Mechanisms controlling the formation of the plant cell surface in tip-growing cells are functionally conserved among land plants.</title>
        <authorList>
            <person name="Honkanen S."/>
            <person name="Jones V.A."/>
            <person name="Morieri G."/>
            <person name="Champion C."/>
            <person name="Hetherington A.J."/>
            <person name="Kelly S."/>
            <person name="Saint-Marcoux D."/>
            <person name="Proust H."/>
            <person name="Prescott H."/>
            <person name="Dolan L."/>
        </authorList>
    </citation>
    <scope>NUCLEOTIDE SEQUENCE [LARGE SCALE GENOMIC DNA]</scope>
    <source>
        <tissue evidence="2">Whole gametophyte</tissue>
    </source>
</reference>
<evidence type="ECO:0000313" key="3">
    <source>
        <dbReference type="Proteomes" id="UP000077202"/>
    </source>
</evidence>
<proteinExistence type="predicted"/>
<dbReference type="Proteomes" id="UP000077202">
    <property type="component" value="Unassembled WGS sequence"/>
</dbReference>